<comment type="caution">
    <text evidence="2">The sequence shown here is derived from an EMBL/GenBank/DDBJ whole genome shotgun (WGS) entry which is preliminary data.</text>
</comment>
<evidence type="ECO:0000313" key="3">
    <source>
        <dbReference type="Proteomes" id="UP001597520"/>
    </source>
</evidence>
<accession>A0ABW5SWC2</accession>
<reference evidence="3" key="1">
    <citation type="journal article" date="2019" name="Int. J. Syst. Evol. Microbiol.">
        <title>The Global Catalogue of Microorganisms (GCM) 10K type strain sequencing project: providing services to taxonomists for standard genome sequencing and annotation.</title>
        <authorList>
            <consortium name="The Broad Institute Genomics Platform"/>
            <consortium name="The Broad Institute Genome Sequencing Center for Infectious Disease"/>
            <person name="Wu L."/>
            <person name="Ma J."/>
        </authorList>
    </citation>
    <scope>NUCLEOTIDE SEQUENCE [LARGE SCALE GENOMIC DNA]</scope>
    <source>
        <strain evidence="3">KCTC 33792</strain>
    </source>
</reference>
<dbReference type="EMBL" id="JBHUML010000002">
    <property type="protein sequence ID" value="MFD2704065.1"/>
    <property type="molecule type" value="Genomic_DNA"/>
</dbReference>
<evidence type="ECO:0000256" key="1">
    <source>
        <dbReference type="SAM" id="Phobius"/>
    </source>
</evidence>
<name>A0ABW5SWC2_9BACI</name>
<keyword evidence="1" id="KW-0812">Transmembrane</keyword>
<evidence type="ECO:0000313" key="2">
    <source>
        <dbReference type="EMBL" id="MFD2704065.1"/>
    </source>
</evidence>
<dbReference type="RefSeq" id="WP_380711358.1">
    <property type="nucleotide sequence ID" value="NZ_JBHUML010000002.1"/>
</dbReference>
<protein>
    <submittedName>
        <fullName evidence="2">Uncharacterized protein</fullName>
    </submittedName>
</protein>
<keyword evidence="1" id="KW-1133">Transmembrane helix</keyword>
<proteinExistence type="predicted"/>
<sequence>MSIGEVVTVIIMVFGFLILGLIKKTPDHVLNRSLESFKSDLQKELVNFRISGENLHPAKIEEYMHFTKVFTQLMELSKLKDPEKQVEEQKKVYDGLTRFGFSAILFGSDETVKKYVEIRKYTTLPSDKLGENEKALMLLLMSELIILMRNDLGNSNSNVSSDDFMQIVIKDWEISKEEFKRKAGNAIKL</sequence>
<organism evidence="2 3">
    <name type="scientific">Salibacterium lacus</name>
    <dbReference type="NCBI Taxonomy" id="1898109"/>
    <lineage>
        <taxon>Bacteria</taxon>
        <taxon>Bacillati</taxon>
        <taxon>Bacillota</taxon>
        <taxon>Bacilli</taxon>
        <taxon>Bacillales</taxon>
        <taxon>Bacillaceae</taxon>
    </lineage>
</organism>
<gene>
    <name evidence="2" type="ORF">ACFSUB_01190</name>
</gene>
<dbReference type="Proteomes" id="UP001597520">
    <property type="component" value="Unassembled WGS sequence"/>
</dbReference>
<keyword evidence="1" id="KW-0472">Membrane</keyword>
<keyword evidence="3" id="KW-1185">Reference proteome</keyword>
<feature type="transmembrane region" description="Helical" evidence="1">
    <location>
        <begin position="6"/>
        <end position="22"/>
    </location>
</feature>